<dbReference type="AlphaFoldDB" id="A0AA36MFS8"/>
<sequence>MLAVGTTKKPVIDETTLKKTSRRAAADVKNQVRTKETNNSGSFDVKLSVHVLYWFLSRKRKGCARRRLDFLDVVGVANKLQTLVKARKGLA</sequence>
<dbReference type="EMBL" id="CATQJL010000316">
    <property type="protein sequence ID" value="CAJ0608223.1"/>
    <property type="molecule type" value="Genomic_DNA"/>
</dbReference>
<proteinExistence type="predicted"/>
<gene>
    <name evidence="1" type="ORF">CYNAS_LOCUS20206</name>
</gene>
<comment type="caution">
    <text evidence="1">The sequence shown here is derived from an EMBL/GenBank/DDBJ whole genome shotgun (WGS) entry which is preliminary data.</text>
</comment>
<organism evidence="1 2">
    <name type="scientific">Cylicocyclus nassatus</name>
    <name type="common">Nematode worm</name>
    <dbReference type="NCBI Taxonomy" id="53992"/>
    <lineage>
        <taxon>Eukaryota</taxon>
        <taxon>Metazoa</taxon>
        <taxon>Ecdysozoa</taxon>
        <taxon>Nematoda</taxon>
        <taxon>Chromadorea</taxon>
        <taxon>Rhabditida</taxon>
        <taxon>Rhabditina</taxon>
        <taxon>Rhabditomorpha</taxon>
        <taxon>Strongyloidea</taxon>
        <taxon>Strongylidae</taxon>
        <taxon>Cylicocyclus</taxon>
    </lineage>
</organism>
<keyword evidence="2" id="KW-1185">Reference proteome</keyword>
<protein>
    <submittedName>
        <fullName evidence="1">Uncharacterized protein</fullName>
    </submittedName>
</protein>
<evidence type="ECO:0000313" key="1">
    <source>
        <dbReference type="EMBL" id="CAJ0608223.1"/>
    </source>
</evidence>
<dbReference type="Proteomes" id="UP001176961">
    <property type="component" value="Unassembled WGS sequence"/>
</dbReference>
<evidence type="ECO:0000313" key="2">
    <source>
        <dbReference type="Proteomes" id="UP001176961"/>
    </source>
</evidence>
<accession>A0AA36MFS8</accession>
<name>A0AA36MFS8_CYLNA</name>
<reference evidence="1" key="1">
    <citation type="submission" date="2023-07" db="EMBL/GenBank/DDBJ databases">
        <authorList>
            <consortium name="CYATHOMIX"/>
        </authorList>
    </citation>
    <scope>NUCLEOTIDE SEQUENCE</scope>
    <source>
        <strain evidence="1">N/A</strain>
    </source>
</reference>